<reference evidence="2" key="1">
    <citation type="submission" date="2018-05" db="EMBL/GenBank/DDBJ databases">
        <authorList>
            <person name="Lanie J.A."/>
            <person name="Ng W.-L."/>
            <person name="Kazmierczak K.M."/>
            <person name="Andrzejewski T.M."/>
            <person name="Davidsen T.M."/>
            <person name="Wayne K.J."/>
            <person name="Tettelin H."/>
            <person name="Glass J.I."/>
            <person name="Rusch D."/>
            <person name="Podicherti R."/>
            <person name="Tsui H.-C.T."/>
            <person name="Winkler M.E."/>
        </authorList>
    </citation>
    <scope>NUCLEOTIDE SEQUENCE</scope>
</reference>
<proteinExistence type="predicted"/>
<feature type="non-terminal residue" evidence="2">
    <location>
        <position position="1"/>
    </location>
</feature>
<dbReference type="EMBL" id="UINC01137585">
    <property type="protein sequence ID" value="SVD23015.1"/>
    <property type="molecule type" value="Genomic_DNA"/>
</dbReference>
<name>A0A382TMJ7_9ZZZZ</name>
<sequence length="29" mass="3058">VREGGLEPPHLSAPDPKSCVIKSLDTQIA</sequence>
<gene>
    <name evidence="2" type="ORF">METZ01_LOCUS375869</name>
</gene>
<accession>A0A382TMJ7</accession>
<dbReference type="AlphaFoldDB" id="A0A382TMJ7"/>
<evidence type="ECO:0000313" key="2">
    <source>
        <dbReference type="EMBL" id="SVD23015.1"/>
    </source>
</evidence>
<feature type="region of interest" description="Disordered" evidence="1">
    <location>
        <begin position="1"/>
        <end position="29"/>
    </location>
</feature>
<protein>
    <submittedName>
        <fullName evidence="2">Uncharacterized protein</fullName>
    </submittedName>
</protein>
<evidence type="ECO:0000256" key="1">
    <source>
        <dbReference type="SAM" id="MobiDB-lite"/>
    </source>
</evidence>
<organism evidence="2">
    <name type="scientific">marine metagenome</name>
    <dbReference type="NCBI Taxonomy" id="408172"/>
    <lineage>
        <taxon>unclassified sequences</taxon>
        <taxon>metagenomes</taxon>
        <taxon>ecological metagenomes</taxon>
    </lineage>
</organism>